<name>A0A5Y3XGI2_SALER</name>
<proteinExistence type="predicted"/>
<sequence>MSTMSYCLFRNTSEDFSRCLEKIGNAESIHEFSAGESGAARDLREMAEQYIEWFDQLDEESMLDEEQPDDE</sequence>
<protein>
    <submittedName>
        <fullName evidence="1">Uncharacterized protein</fullName>
    </submittedName>
</protein>
<organism evidence="1">
    <name type="scientific">Salmonella enterica subsp. salamae</name>
    <dbReference type="NCBI Taxonomy" id="59202"/>
    <lineage>
        <taxon>Bacteria</taxon>
        <taxon>Pseudomonadati</taxon>
        <taxon>Pseudomonadota</taxon>
        <taxon>Gammaproteobacteria</taxon>
        <taxon>Enterobacterales</taxon>
        <taxon>Enterobacteriaceae</taxon>
        <taxon>Salmonella</taxon>
    </lineage>
</organism>
<comment type="caution">
    <text evidence="1">The sequence shown here is derived from an EMBL/GenBank/DDBJ whole genome shotgun (WGS) entry which is preliminary data.</text>
</comment>
<evidence type="ECO:0000313" key="1">
    <source>
        <dbReference type="EMBL" id="ECJ4508444.1"/>
    </source>
</evidence>
<reference evidence="1" key="1">
    <citation type="submission" date="2018-06" db="EMBL/GenBank/DDBJ databases">
        <authorList>
            <person name="Ashton P.M."/>
            <person name="Dallman T."/>
            <person name="Nair S."/>
            <person name="De Pinna E."/>
            <person name="Peters T."/>
            <person name="Grant K."/>
        </authorList>
    </citation>
    <scope>NUCLEOTIDE SEQUENCE [LARGE SCALE GENOMIC DNA]</scope>
    <source>
        <strain evidence="1">318584</strain>
    </source>
</reference>
<dbReference type="Proteomes" id="UP000839747">
    <property type="component" value="Unassembled WGS sequence"/>
</dbReference>
<gene>
    <name evidence="1" type="ORF">DNU24_22930</name>
</gene>
<accession>A0A5Y3XGI2</accession>
<dbReference type="EMBL" id="AAIYKG010000037">
    <property type="protein sequence ID" value="ECJ4508444.1"/>
    <property type="molecule type" value="Genomic_DNA"/>
</dbReference>
<dbReference type="AlphaFoldDB" id="A0A5Y3XGI2"/>